<dbReference type="PhylomeDB" id="A0A022RS09"/>
<dbReference type="InterPro" id="IPR001680">
    <property type="entry name" value="WD40_rpt"/>
</dbReference>
<reference evidence="4 5" key="1">
    <citation type="journal article" date="2013" name="Proc. Natl. Acad. Sci. U.S.A.">
        <title>Fine-scale variation in meiotic recombination in Mimulus inferred from population shotgun sequencing.</title>
        <authorList>
            <person name="Hellsten U."/>
            <person name="Wright K.M."/>
            <person name="Jenkins J."/>
            <person name="Shu S."/>
            <person name="Yuan Y."/>
            <person name="Wessler S.R."/>
            <person name="Schmutz J."/>
            <person name="Willis J.H."/>
            <person name="Rokhsar D.S."/>
        </authorList>
    </citation>
    <scope>NUCLEOTIDE SEQUENCE [LARGE SCALE GENOMIC DNA]</scope>
    <source>
        <strain evidence="5">cv. DUN x IM62</strain>
    </source>
</reference>
<protein>
    <submittedName>
        <fullName evidence="4">Uncharacterized protein</fullName>
    </submittedName>
</protein>
<evidence type="ECO:0000313" key="4">
    <source>
        <dbReference type="EMBL" id="EYU42523.1"/>
    </source>
</evidence>
<name>A0A022RS09_ERYGU</name>
<dbReference type="Pfam" id="PF00400">
    <property type="entry name" value="WD40"/>
    <property type="match status" value="6"/>
</dbReference>
<dbReference type="PROSITE" id="PS50294">
    <property type="entry name" value="WD_REPEATS_REGION"/>
    <property type="match status" value="3"/>
</dbReference>
<dbReference type="PROSITE" id="PS50082">
    <property type="entry name" value="WD_REPEATS_2"/>
    <property type="match status" value="4"/>
</dbReference>
<evidence type="ECO:0000256" key="2">
    <source>
        <dbReference type="ARBA" id="ARBA00022737"/>
    </source>
</evidence>
<dbReference type="EMBL" id="KI630286">
    <property type="protein sequence ID" value="EYU42523.1"/>
    <property type="molecule type" value="Genomic_DNA"/>
</dbReference>
<dbReference type="PANTHER" id="PTHR22844:SF331">
    <property type="entry name" value="SIMILARITY TO GTP-BINDING REGULATORY PROTEIN AND WD-REPEAT PROTEIN"/>
    <property type="match status" value="1"/>
</dbReference>
<gene>
    <name evidence="4" type="ORF">MIMGU_mgv1a026476mg</name>
</gene>
<dbReference type="InterPro" id="IPR045182">
    <property type="entry name" value="JINGUBANG-like"/>
</dbReference>
<dbReference type="InterPro" id="IPR015943">
    <property type="entry name" value="WD40/YVTN_repeat-like_dom_sf"/>
</dbReference>
<sequence length="407" mass="44686">MWQNIDQTCTSSNGSSLEEASNCNNNFLYSNPTFPSIPSIESPPTPPHVLRANHQCVATISCQTPYTSSLALFGKLLFAGSADKEIRLLNLDLIINPISNFENSNTHNYYTVMSGKGAIKAIVVSSDQKLVTAHQDHKIRVWKIIDRDKKIEHLATLPTLTDRAIKVLTPKNHVKVRRHKKLTWVHHADAISSLKLSADGSLLYSASWDRTVKIWRTSDFKCMESISDAHDDAINAVAVSYDGRIYTGSSDKKIKVWRKQLNEKTHSLIDTLEKHTSGINALALSVDGEVLYSGASDRSILVWMNEGGQMGAVGALRGHKKSILCLAIVSDLVCSGSADKTVRVWRGVGSLYSCLAVLDLHKGPVKCISVGIDECNSNPSDLGLSYLVCSASLDCDIKVWRIVNPTI</sequence>
<keyword evidence="2" id="KW-0677">Repeat</keyword>
<dbReference type="OMA" id="DYSCLAM"/>
<dbReference type="KEGG" id="egt:105952160"/>
<dbReference type="Gene3D" id="2.130.10.10">
    <property type="entry name" value="YVTN repeat-like/Quinoprotein amine dehydrogenase"/>
    <property type="match status" value="3"/>
</dbReference>
<feature type="repeat" description="WD" evidence="3">
    <location>
        <begin position="272"/>
        <end position="303"/>
    </location>
</feature>
<dbReference type="CDD" id="cd00200">
    <property type="entry name" value="WD40"/>
    <property type="match status" value="1"/>
</dbReference>
<dbReference type="InterPro" id="IPR036322">
    <property type="entry name" value="WD40_repeat_dom_sf"/>
</dbReference>
<proteinExistence type="predicted"/>
<dbReference type="eggNOG" id="KOG4155">
    <property type="taxonomic scope" value="Eukaryota"/>
</dbReference>
<evidence type="ECO:0000256" key="3">
    <source>
        <dbReference type="PROSITE-ProRule" id="PRU00221"/>
    </source>
</evidence>
<dbReference type="STRING" id="4155.A0A022RS09"/>
<dbReference type="OrthoDB" id="674604at2759"/>
<evidence type="ECO:0000313" key="5">
    <source>
        <dbReference type="Proteomes" id="UP000030748"/>
    </source>
</evidence>
<feature type="repeat" description="WD" evidence="3">
    <location>
        <begin position="316"/>
        <end position="345"/>
    </location>
</feature>
<dbReference type="InterPro" id="IPR020472">
    <property type="entry name" value="WD40_PAC1"/>
</dbReference>
<keyword evidence="5" id="KW-1185">Reference proteome</keyword>
<dbReference type="PRINTS" id="PR00320">
    <property type="entry name" value="GPROTEINBRPT"/>
</dbReference>
<organism evidence="4 5">
    <name type="scientific">Erythranthe guttata</name>
    <name type="common">Yellow monkey flower</name>
    <name type="synonym">Mimulus guttatus</name>
    <dbReference type="NCBI Taxonomy" id="4155"/>
    <lineage>
        <taxon>Eukaryota</taxon>
        <taxon>Viridiplantae</taxon>
        <taxon>Streptophyta</taxon>
        <taxon>Embryophyta</taxon>
        <taxon>Tracheophyta</taxon>
        <taxon>Spermatophyta</taxon>
        <taxon>Magnoliopsida</taxon>
        <taxon>eudicotyledons</taxon>
        <taxon>Gunneridae</taxon>
        <taxon>Pentapetalae</taxon>
        <taxon>asterids</taxon>
        <taxon>lamiids</taxon>
        <taxon>Lamiales</taxon>
        <taxon>Phrymaceae</taxon>
        <taxon>Erythranthe</taxon>
    </lineage>
</organism>
<keyword evidence="1 3" id="KW-0853">WD repeat</keyword>
<accession>A0A022RS09</accession>
<dbReference type="AlphaFoldDB" id="A0A022RS09"/>
<feature type="repeat" description="WD" evidence="3">
    <location>
        <begin position="184"/>
        <end position="225"/>
    </location>
</feature>
<dbReference type="PANTHER" id="PTHR22844">
    <property type="entry name" value="F-BOX AND WD40 DOMAIN PROTEIN"/>
    <property type="match status" value="1"/>
</dbReference>
<dbReference type="SUPFAM" id="SSF50978">
    <property type="entry name" value="WD40 repeat-like"/>
    <property type="match status" value="1"/>
</dbReference>
<feature type="repeat" description="WD" evidence="3">
    <location>
        <begin position="227"/>
        <end position="267"/>
    </location>
</feature>
<dbReference type="Proteomes" id="UP000030748">
    <property type="component" value="Unassembled WGS sequence"/>
</dbReference>
<dbReference type="SMART" id="SM00320">
    <property type="entry name" value="WD40"/>
    <property type="match status" value="7"/>
</dbReference>
<evidence type="ECO:0000256" key="1">
    <source>
        <dbReference type="ARBA" id="ARBA00022574"/>
    </source>
</evidence>